<dbReference type="EMBL" id="WHSB02000008">
    <property type="protein sequence ID" value="MCQ4632710.1"/>
    <property type="molecule type" value="Genomic_DNA"/>
</dbReference>
<evidence type="ECO:0000313" key="3">
    <source>
        <dbReference type="EMBL" id="MCQ4632710.1"/>
    </source>
</evidence>
<comment type="caution">
    <text evidence="3">The sequence shown here is derived from an EMBL/GenBank/DDBJ whole genome shotgun (WGS) entry which is preliminary data.</text>
</comment>
<proteinExistence type="inferred from homology"/>
<dbReference type="PANTHER" id="PTHR10625">
    <property type="entry name" value="HISTONE DEACETYLASE HDAC1-RELATED"/>
    <property type="match status" value="1"/>
</dbReference>
<dbReference type="Proteomes" id="UP000996601">
    <property type="component" value="Unassembled WGS sequence"/>
</dbReference>
<dbReference type="PANTHER" id="PTHR10625:SF31">
    <property type="entry name" value="HISTONE DEACETYLASE DOMAIN-CONTAINING PROTEIN"/>
    <property type="match status" value="1"/>
</dbReference>
<feature type="domain" description="Histone deacetylase" evidence="2">
    <location>
        <begin position="34"/>
        <end position="314"/>
    </location>
</feature>
<dbReference type="InterPro" id="IPR037138">
    <property type="entry name" value="His_deacetylse_dom_sf"/>
</dbReference>
<evidence type="ECO:0000313" key="4">
    <source>
        <dbReference type="Proteomes" id="UP000996601"/>
    </source>
</evidence>
<protein>
    <submittedName>
        <fullName evidence="3">Class II histone deacetylase</fullName>
    </submittedName>
</protein>
<organism evidence="3 4">
    <name type="scientific">Shinella lacus</name>
    <dbReference type="NCBI Taxonomy" id="2654216"/>
    <lineage>
        <taxon>Bacteria</taxon>
        <taxon>Pseudomonadati</taxon>
        <taxon>Pseudomonadota</taxon>
        <taxon>Alphaproteobacteria</taxon>
        <taxon>Hyphomicrobiales</taxon>
        <taxon>Rhizobiaceae</taxon>
        <taxon>Shinella</taxon>
    </lineage>
</organism>
<dbReference type="InterPro" id="IPR000286">
    <property type="entry name" value="HDACs"/>
</dbReference>
<keyword evidence="4" id="KW-1185">Reference proteome</keyword>
<evidence type="ECO:0000256" key="1">
    <source>
        <dbReference type="ARBA" id="ARBA00005947"/>
    </source>
</evidence>
<reference evidence="3" key="1">
    <citation type="submission" date="2021-07" db="EMBL/GenBank/DDBJ databases">
        <title>Shinella sp. nov., a novel member of the genus Shinella from water.</title>
        <authorList>
            <person name="Deng Y."/>
        </authorList>
    </citation>
    <scope>NUCLEOTIDE SEQUENCE</scope>
    <source>
        <strain evidence="3">CPCC 100929</strain>
    </source>
</reference>
<dbReference type="PRINTS" id="PR01270">
    <property type="entry name" value="HDASUPER"/>
</dbReference>
<dbReference type="Pfam" id="PF00850">
    <property type="entry name" value="Hist_deacetyl"/>
    <property type="match status" value="1"/>
</dbReference>
<sequence>MGTGFVFHERCMWHDAGNAASFVPSGGSVQPDQHAEEPETKRRIRNLMEVSGLLPRLVHIAAEPVDKDLILRVHGRAYVEEIEANSRGLGGTAGTNTFFSTDGYDIARLSAGGCLSLMSAVVAGDVSNGYSLTRPPGHHARPNEGMGFCLFANAAIGIREVQARFGLSRIAVVDWDAHHGNGTEEIFYTDPSVLTISIHQDNLFPIGTGAMKDRGEGRGEGYNINIPLPPGSGSGAYFAAFDQVVLPALYQYRPELIVVTSGFDASGLDPLARLMLYSDAYRSLTNRLMTAAADLCGGRIAMTHEGGYSRAYAPFCGLAVMETLSGFRTDAVDPFNDYIASFAGQSLQPHQEAVVQHARGLLDRL</sequence>
<accession>A0ABT1RBZ1</accession>
<comment type="similarity">
    <text evidence="1">Belongs to the histone deacetylase family.</text>
</comment>
<gene>
    <name evidence="3" type="ORF">GB927_021895</name>
</gene>
<dbReference type="CDD" id="cd09996">
    <property type="entry name" value="HDAC_classII_1"/>
    <property type="match status" value="1"/>
</dbReference>
<dbReference type="InterPro" id="IPR023801">
    <property type="entry name" value="His_deacetylse_dom"/>
</dbReference>
<dbReference type="InterPro" id="IPR023696">
    <property type="entry name" value="Ureohydrolase_dom_sf"/>
</dbReference>
<evidence type="ECO:0000259" key="2">
    <source>
        <dbReference type="Pfam" id="PF00850"/>
    </source>
</evidence>
<dbReference type="Gene3D" id="3.40.800.20">
    <property type="entry name" value="Histone deacetylase domain"/>
    <property type="match status" value="1"/>
</dbReference>
<name>A0ABT1RBZ1_9HYPH</name>
<dbReference type="SUPFAM" id="SSF52768">
    <property type="entry name" value="Arginase/deacetylase"/>
    <property type="match status" value="1"/>
</dbReference>
<dbReference type="RefSeq" id="WP_024270114.1">
    <property type="nucleotide sequence ID" value="NZ_WHSB02000008.1"/>
</dbReference>